<dbReference type="EMBL" id="MCNS01000017">
    <property type="protein sequence ID" value="OCX46873.1"/>
    <property type="molecule type" value="Genomic_DNA"/>
</dbReference>
<dbReference type="Proteomes" id="UP000095141">
    <property type="component" value="Unassembled WGS sequence"/>
</dbReference>
<dbReference type="RefSeq" id="WP_066035925.1">
    <property type="nucleotide sequence ID" value="NZ_CP136906.1"/>
</dbReference>
<evidence type="ECO:0000313" key="2">
    <source>
        <dbReference type="EMBL" id="OUN47112.1"/>
    </source>
</evidence>
<protein>
    <submittedName>
        <fullName evidence="1">Uncharacterized protein</fullName>
    </submittedName>
</protein>
<reference evidence="4" key="2">
    <citation type="submission" date="2017-04" db="EMBL/GenBank/DDBJ databases">
        <title>Function of individual gut microbiota members based on whole genome sequencing of pure cultures obtained from chicken caecum.</title>
        <authorList>
            <person name="Medvecky M."/>
            <person name="Cejkova D."/>
            <person name="Polansky O."/>
            <person name="Karasova D."/>
            <person name="Kubasova T."/>
            <person name="Cizek A."/>
            <person name="Rychlik I."/>
        </authorList>
    </citation>
    <scope>NUCLEOTIDE SEQUENCE [LARGE SCALE GENOMIC DNA]</scope>
    <source>
        <strain evidence="4">An71</strain>
    </source>
</reference>
<reference evidence="1 3" key="1">
    <citation type="submission" date="2016-08" db="EMBL/GenBank/DDBJ databases">
        <title>Probiotic bacterium isolated from chicken gut.</title>
        <authorList>
            <person name="Levy J.L."/>
            <person name="Hassan H.M."/>
            <person name="Mendoza M.A."/>
        </authorList>
    </citation>
    <scope>NUCLEOTIDE SEQUENCE [LARGE SCALE GENOMIC DNA]</scope>
    <source>
        <strain evidence="1 3">P43</strain>
    </source>
</reference>
<reference evidence="2" key="3">
    <citation type="journal article" date="2018" name="BMC Genomics">
        <title>Whole genome sequencing and function prediction of 133 gut anaerobes isolated from chicken caecum in pure cultures.</title>
        <authorList>
            <person name="Medvecky M."/>
            <person name="Cejkova D."/>
            <person name="Polansky O."/>
            <person name="Karasova D."/>
            <person name="Kubasova T."/>
            <person name="Cizek A."/>
            <person name="Rychlik I."/>
        </authorList>
    </citation>
    <scope>NUCLEOTIDE SEQUENCE</scope>
    <source>
        <strain evidence="2">An71</strain>
    </source>
</reference>
<evidence type="ECO:0000313" key="3">
    <source>
        <dbReference type="Proteomes" id="UP000095141"/>
    </source>
</evidence>
<evidence type="ECO:0000313" key="1">
    <source>
        <dbReference type="EMBL" id="OCX46873.1"/>
    </source>
</evidence>
<name>A0A1C2G5S8_LIMRT</name>
<comment type="caution">
    <text evidence="1">The sequence shown here is derived from an EMBL/GenBank/DDBJ whole genome shotgun (WGS) entry which is preliminary data.</text>
</comment>
<sequence>MLHKYRKSPIVEAEQFDGSDEMIERYSVHVFNPNLAKNIFFIGMNVLAIGDWIVKDEYGNYQVVADNIFRKSYERCD</sequence>
<dbReference type="EMBL" id="NFHN01000024">
    <property type="protein sequence ID" value="OUN47112.1"/>
    <property type="molecule type" value="Genomic_DNA"/>
</dbReference>
<dbReference type="Proteomes" id="UP000195868">
    <property type="component" value="Unassembled WGS sequence"/>
</dbReference>
<proteinExistence type="predicted"/>
<accession>A0A1C2G5S8</accession>
<organism evidence="1 3">
    <name type="scientific">Limosilactobacillus reuteri</name>
    <name type="common">Lactobacillus reuteri</name>
    <dbReference type="NCBI Taxonomy" id="1598"/>
    <lineage>
        <taxon>Bacteria</taxon>
        <taxon>Bacillati</taxon>
        <taxon>Bacillota</taxon>
        <taxon>Bacilli</taxon>
        <taxon>Lactobacillales</taxon>
        <taxon>Lactobacillaceae</taxon>
        <taxon>Limosilactobacillus</taxon>
    </lineage>
</organism>
<gene>
    <name evidence="2" type="ORF">B5G22_06755</name>
    <name evidence="1" type="ORF">BFD03_08625</name>
</gene>
<dbReference type="AlphaFoldDB" id="A0A1C2G5S8"/>
<evidence type="ECO:0000313" key="4">
    <source>
        <dbReference type="Proteomes" id="UP000195868"/>
    </source>
</evidence>